<gene>
    <name evidence="2" type="ORF">A6E74_08560</name>
</gene>
<keyword evidence="3" id="KW-1185">Reference proteome</keyword>
<dbReference type="Pfam" id="PF14472">
    <property type="entry name" value="DUF4429"/>
    <property type="match status" value="1"/>
</dbReference>
<evidence type="ECO:0000313" key="2">
    <source>
        <dbReference type="EMBL" id="OAQ55530.1"/>
    </source>
</evidence>
<dbReference type="AlphaFoldDB" id="A0A179ERN2"/>
<name>A0A179ERN2_ENTTH</name>
<evidence type="ECO:0000313" key="3">
    <source>
        <dbReference type="Proteomes" id="UP000078516"/>
    </source>
</evidence>
<protein>
    <recommendedName>
        <fullName evidence="1">DUF4429 domain-containing protein</fullName>
    </recommendedName>
</protein>
<dbReference type="RefSeq" id="WP_067484075.1">
    <property type="nucleotide sequence ID" value="NZ_JAYXKO010000005.1"/>
</dbReference>
<reference evidence="2 3" key="1">
    <citation type="submission" date="2016-04" db="EMBL/GenBank/DDBJ databases">
        <title>Draft genome of an Enterococcus thailandicus strain isolated from bovine feces.</title>
        <authorList>
            <person name="Beukers A.G."/>
            <person name="Zaheer R."/>
            <person name="Goji N."/>
            <person name="Cook S.R."/>
            <person name="Amoako K."/>
            <person name="Chaves A.V."/>
            <person name="Ward M.P."/>
            <person name="Mcallister T.A."/>
        </authorList>
    </citation>
    <scope>NUCLEOTIDE SEQUENCE [LARGE SCALE GENOMIC DNA]</scope>
    <source>
        <strain evidence="2 3">F0711D 46</strain>
    </source>
</reference>
<comment type="caution">
    <text evidence="2">The sequence shown here is derived from an EMBL/GenBank/DDBJ whole genome shotgun (WGS) entry which is preliminary data.</text>
</comment>
<dbReference type="EMBL" id="LWMN01000013">
    <property type="protein sequence ID" value="OAQ55530.1"/>
    <property type="molecule type" value="Genomic_DNA"/>
</dbReference>
<proteinExistence type="predicted"/>
<evidence type="ECO:0000259" key="1">
    <source>
        <dbReference type="Pfam" id="PF14472"/>
    </source>
</evidence>
<dbReference type="Proteomes" id="UP000078516">
    <property type="component" value="Unassembled WGS sequence"/>
</dbReference>
<dbReference type="InterPro" id="IPR027860">
    <property type="entry name" value="DUF4429"/>
</dbReference>
<organism evidence="2 3">
    <name type="scientific">Enterococcus thailandicus</name>
    <dbReference type="NCBI Taxonomy" id="417368"/>
    <lineage>
        <taxon>Bacteria</taxon>
        <taxon>Bacillati</taxon>
        <taxon>Bacillota</taxon>
        <taxon>Bacilli</taxon>
        <taxon>Lactobacillales</taxon>
        <taxon>Enterococcaceae</taxon>
        <taxon>Enterococcus</taxon>
    </lineage>
</organism>
<feature type="domain" description="DUF4429" evidence="1">
    <location>
        <begin position="39"/>
        <end position="118"/>
    </location>
</feature>
<sequence length="137" mass="15397">MGLFDGKTKNEKKDLKDSLFEPTEKEKVFEIKHAKAIIRIDDNFVRIARKSTFTNVLLQGLDGEKSIVLGQVTAYQLKAPGKTTGYLQIIYPGSQDTKGGVFDAVKDENTIIFLQDDIPKIKEIKDILEAAIIRNIK</sequence>
<accession>A0A179ERN2</accession>